<feature type="transmembrane region" description="Helical" evidence="1">
    <location>
        <begin position="53"/>
        <end position="72"/>
    </location>
</feature>
<organism evidence="2 3">
    <name type="scientific">Pseudoalteromonas luteoviolacea CPMOR-1</name>
    <dbReference type="NCBI Taxonomy" id="1365248"/>
    <lineage>
        <taxon>Bacteria</taxon>
        <taxon>Pseudomonadati</taxon>
        <taxon>Pseudomonadota</taxon>
        <taxon>Gammaproteobacteria</taxon>
        <taxon>Alteromonadales</taxon>
        <taxon>Pseudoalteromonadaceae</taxon>
        <taxon>Pseudoalteromonas</taxon>
    </lineage>
</organism>
<proteinExistence type="predicted"/>
<evidence type="ECO:0000256" key="1">
    <source>
        <dbReference type="SAM" id="Phobius"/>
    </source>
</evidence>
<feature type="transmembrane region" description="Helical" evidence="1">
    <location>
        <begin position="30"/>
        <end position="46"/>
    </location>
</feature>
<dbReference type="AlphaFoldDB" id="A0A167MH24"/>
<evidence type="ECO:0000313" key="3">
    <source>
        <dbReference type="Proteomes" id="UP000076486"/>
    </source>
</evidence>
<dbReference type="Proteomes" id="UP000076486">
    <property type="component" value="Unassembled WGS sequence"/>
</dbReference>
<protein>
    <submittedName>
        <fullName evidence="2">Uncharacterized protein</fullName>
    </submittedName>
</protein>
<dbReference type="PATRIC" id="fig|1365248.3.peg.363"/>
<feature type="transmembrane region" description="Helical" evidence="1">
    <location>
        <begin position="87"/>
        <end position="109"/>
    </location>
</feature>
<keyword evidence="1" id="KW-0472">Membrane</keyword>
<keyword evidence="1" id="KW-0812">Transmembrane</keyword>
<comment type="caution">
    <text evidence="2">The sequence shown here is derived from an EMBL/GenBank/DDBJ whole genome shotgun (WGS) entry which is preliminary data.</text>
</comment>
<sequence>MPMSKLLIITAFFISYDAVAEVSDKMATIPELWLHGLIFGVPVYFLTAWRKGFLFLGISFALLFAYAAYATLSDPYVGAAIIKEQGIPYIIASYSAAVIIALFTAFGLVKNSFKLKKRHITRP</sequence>
<reference evidence="2 3" key="1">
    <citation type="submission" date="2013-07" db="EMBL/GenBank/DDBJ databases">
        <title>Comparative Genomic and Metabolomic Analysis of Twelve Strains of Pseudoalteromonas luteoviolacea.</title>
        <authorList>
            <person name="Vynne N.G."/>
            <person name="Mansson M."/>
            <person name="Gram L."/>
        </authorList>
    </citation>
    <scope>NUCLEOTIDE SEQUENCE [LARGE SCALE GENOMIC DNA]</scope>
    <source>
        <strain evidence="2 3">CPMOR-1</strain>
    </source>
</reference>
<name>A0A167MH24_9GAMM</name>
<gene>
    <name evidence="2" type="ORF">N473_08435</name>
</gene>
<accession>A0A167MH24</accession>
<dbReference type="EMBL" id="AUYC01000012">
    <property type="protein sequence ID" value="KZN66407.1"/>
    <property type="molecule type" value="Genomic_DNA"/>
</dbReference>
<keyword evidence="1" id="KW-1133">Transmembrane helix</keyword>
<evidence type="ECO:0000313" key="2">
    <source>
        <dbReference type="EMBL" id="KZN66407.1"/>
    </source>
</evidence>